<dbReference type="SUPFAM" id="SSF56801">
    <property type="entry name" value="Acetyl-CoA synthetase-like"/>
    <property type="match status" value="1"/>
</dbReference>
<keyword evidence="2" id="KW-0597">Phosphoprotein</keyword>
<dbReference type="InterPro" id="IPR013120">
    <property type="entry name" value="FAR_NAD-bd"/>
</dbReference>
<dbReference type="Pfam" id="PF23562">
    <property type="entry name" value="AMP-binding_C_3"/>
    <property type="match status" value="1"/>
</dbReference>
<dbReference type="InterPro" id="IPR042099">
    <property type="entry name" value="ANL_N_sf"/>
</dbReference>
<evidence type="ECO:0000256" key="1">
    <source>
        <dbReference type="ARBA" id="ARBA00022450"/>
    </source>
</evidence>
<dbReference type="InterPro" id="IPR051414">
    <property type="entry name" value="Adenylate-forming_Reductase"/>
</dbReference>
<dbReference type="SUPFAM" id="SSF51735">
    <property type="entry name" value="NAD(P)-binding Rossmann-fold domains"/>
    <property type="match status" value="1"/>
</dbReference>
<name>A0A9W8TP74_9PEZI</name>
<organism evidence="5 6">
    <name type="scientific">Xylaria arbuscula</name>
    <dbReference type="NCBI Taxonomy" id="114810"/>
    <lineage>
        <taxon>Eukaryota</taxon>
        <taxon>Fungi</taxon>
        <taxon>Dikarya</taxon>
        <taxon>Ascomycota</taxon>
        <taxon>Pezizomycotina</taxon>
        <taxon>Sordariomycetes</taxon>
        <taxon>Xylariomycetidae</taxon>
        <taxon>Xylariales</taxon>
        <taxon>Xylariaceae</taxon>
        <taxon>Xylaria</taxon>
    </lineage>
</organism>
<evidence type="ECO:0000256" key="2">
    <source>
        <dbReference type="ARBA" id="ARBA00022553"/>
    </source>
</evidence>
<evidence type="ECO:0000313" key="6">
    <source>
        <dbReference type="Proteomes" id="UP001148614"/>
    </source>
</evidence>
<dbReference type="VEuPathDB" id="FungiDB:F4678DRAFT_159871"/>
<sequence>MLRTTERLIPNVVKRLAAQNSHYATVVDAEGKQQHLSYQDLDNASSRAAWFIDQNLQGQDKFFYMGSNDIRYVVWVLAAMKTRKCVVFPSPGNSISANSALFEKVGATTLVHAPEVQDMLSPLLAATKATITPVVTLSYQELLSGEAVQPYVFEGTFEEVRDIRFLGLHTSGTSGHPKPIYYTHLGATALVAFLDPEVCDQSAHGQTSLRKLLVGKTVGHFFPLFHFGGIAPMLSNIQCDDSTAVLLWPGTRPAPANVVTLLRVGKCTAAFLPPAILEPLVDYPPAIEALSKLDIVSYSGGAVNPTRGEQLAKHLKEFYPILASTETAPIHSISPGDSSRWNAFKFVDVGQRMEEVAPGFYELVLPRSPKIEKSNAIFHTFSHLQTEYRTSDLFSPVDDRNEWWMYRGRADNWMTLSTGLKMDPTDVENIISSHPDVQGAIIAGAYRFQPCLLVELRQPPANEEDRAKALDTLWPTVAKANEQAPKAGRIPRELILLATESKPFLRASKGTIQRVLTIREYADEIDHLYASAEEGLLTSGLPLLESTEPQSIVVLLRAIFSQTLHDSDTFIKSDEDLFLRGLDSLGISIVLSRLKAALRQHGVDDQKLQLIKNPLIYKGPTLDQMADAISRIISSTGAAEGPNTPADQKELDQLLQTYEQKLETVISSDQTTSTTTTRNEHTIILTGSTGSVGSYILASLLTREDVKKVFCLNRGSDAPKKQVASFRARGLSGLDADEGRVIYLRVATHEPKLGLSDEQYTALLREATTIIHNAFPVNFLLSLPAFEPQFQGLLNLLQLASEGDKNPSILFVSSISAGLPITVQNYVVPQAVLSRDDARNILHQGYAQAKYVCERLLETYASKSQNKRVAVLRVGQVCGPVEGIGTWNSTEWTPSLVISSKFLGASPKSLGSLEVNWVPVDKLGNIISELVSATSSKESDPFTVYNIVNSKVTPWEDLLPAIQKVAPTVVESQEWVDRLEDSDKGHHLISQNPGIKLIEFYKETMLGSPAKITTEMDKLLAVSETMRSLPRVEAEHMQRWMQGWGL</sequence>
<feature type="domain" description="AMP-dependent synthetase/ligase" evidence="3">
    <location>
        <begin position="17"/>
        <end position="338"/>
    </location>
</feature>
<dbReference type="Proteomes" id="UP001148614">
    <property type="component" value="Unassembled WGS sequence"/>
</dbReference>
<proteinExistence type="predicted"/>
<evidence type="ECO:0008006" key="7">
    <source>
        <dbReference type="Google" id="ProtNLM"/>
    </source>
</evidence>
<dbReference type="PANTHER" id="PTHR43439">
    <property type="entry name" value="PHENYLACETATE-COENZYME A LIGASE"/>
    <property type="match status" value="1"/>
</dbReference>
<dbReference type="Pfam" id="PF07993">
    <property type="entry name" value="NAD_binding_4"/>
    <property type="match status" value="1"/>
</dbReference>
<keyword evidence="6" id="KW-1185">Reference proteome</keyword>
<dbReference type="Pfam" id="PF00501">
    <property type="entry name" value="AMP-binding"/>
    <property type="match status" value="1"/>
</dbReference>
<dbReference type="Gene3D" id="3.40.50.720">
    <property type="entry name" value="NAD(P)-binding Rossmann-like Domain"/>
    <property type="match status" value="1"/>
</dbReference>
<comment type="caution">
    <text evidence="5">The sequence shown here is derived from an EMBL/GenBank/DDBJ whole genome shotgun (WGS) entry which is preliminary data.</text>
</comment>
<feature type="domain" description="Thioester reductase (TE)" evidence="4">
    <location>
        <begin position="685"/>
        <end position="926"/>
    </location>
</feature>
<protein>
    <recommendedName>
        <fullName evidence="7">Carrier domain-containing protein</fullName>
    </recommendedName>
</protein>
<evidence type="ECO:0000313" key="5">
    <source>
        <dbReference type="EMBL" id="KAJ3578647.1"/>
    </source>
</evidence>
<reference evidence="5" key="1">
    <citation type="submission" date="2022-07" db="EMBL/GenBank/DDBJ databases">
        <title>Genome Sequence of Xylaria arbuscula.</title>
        <authorList>
            <person name="Buettner E."/>
        </authorList>
    </citation>
    <scope>NUCLEOTIDE SEQUENCE</scope>
    <source>
        <strain evidence="5">VT107</strain>
    </source>
</reference>
<dbReference type="AlphaFoldDB" id="A0A9W8TP74"/>
<dbReference type="InterPro" id="IPR036291">
    <property type="entry name" value="NAD(P)-bd_dom_sf"/>
</dbReference>
<dbReference type="Gene3D" id="3.40.50.12780">
    <property type="entry name" value="N-terminal domain of ligase-like"/>
    <property type="match status" value="1"/>
</dbReference>
<accession>A0A9W8TP74</accession>
<dbReference type="InterPro" id="IPR000873">
    <property type="entry name" value="AMP-dep_synth/lig_dom"/>
</dbReference>
<gene>
    <name evidence="5" type="ORF">NPX13_g1919</name>
</gene>
<evidence type="ECO:0000259" key="3">
    <source>
        <dbReference type="Pfam" id="PF00501"/>
    </source>
</evidence>
<dbReference type="EMBL" id="JANPWZ010000187">
    <property type="protein sequence ID" value="KAJ3578647.1"/>
    <property type="molecule type" value="Genomic_DNA"/>
</dbReference>
<dbReference type="PANTHER" id="PTHR43439:SF2">
    <property type="entry name" value="ENZYME, PUTATIVE (JCVI)-RELATED"/>
    <property type="match status" value="1"/>
</dbReference>
<evidence type="ECO:0000259" key="4">
    <source>
        <dbReference type="Pfam" id="PF07993"/>
    </source>
</evidence>
<keyword evidence="1" id="KW-0596">Phosphopantetheine</keyword>